<dbReference type="EMBL" id="BQNB010010068">
    <property type="protein sequence ID" value="GJS72278.1"/>
    <property type="molecule type" value="Genomic_DNA"/>
</dbReference>
<dbReference type="CDD" id="cd09272">
    <property type="entry name" value="RNase_HI_RT_Ty1"/>
    <property type="match status" value="1"/>
</dbReference>
<reference evidence="2" key="2">
    <citation type="submission" date="2022-01" db="EMBL/GenBank/DDBJ databases">
        <authorList>
            <person name="Yamashiro T."/>
            <person name="Shiraishi A."/>
            <person name="Satake H."/>
            <person name="Nakayama K."/>
        </authorList>
    </citation>
    <scope>NUCLEOTIDE SEQUENCE</scope>
</reference>
<organism evidence="2 3">
    <name type="scientific">Tanacetum coccineum</name>
    <dbReference type="NCBI Taxonomy" id="301880"/>
    <lineage>
        <taxon>Eukaryota</taxon>
        <taxon>Viridiplantae</taxon>
        <taxon>Streptophyta</taxon>
        <taxon>Embryophyta</taxon>
        <taxon>Tracheophyta</taxon>
        <taxon>Spermatophyta</taxon>
        <taxon>Magnoliopsida</taxon>
        <taxon>eudicotyledons</taxon>
        <taxon>Gunneridae</taxon>
        <taxon>Pentapetalae</taxon>
        <taxon>asterids</taxon>
        <taxon>campanulids</taxon>
        <taxon>Asterales</taxon>
        <taxon>Asteraceae</taxon>
        <taxon>Asteroideae</taxon>
        <taxon>Anthemideae</taxon>
        <taxon>Anthemidinae</taxon>
        <taxon>Tanacetum</taxon>
    </lineage>
</organism>
<evidence type="ECO:0000313" key="2">
    <source>
        <dbReference type="EMBL" id="GJS72278.1"/>
    </source>
</evidence>
<name>A0ABQ4Y589_9ASTR</name>
<feature type="domain" description="Reverse transcriptase Ty1/copia-type" evidence="1">
    <location>
        <begin position="86"/>
        <end position="164"/>
    </location>
</feature>
<sequence>MADGTLSRYKERLITNGSTQLDGVNVDETFSLVIKPGTIQTVLKTVSMHQPSEFWDYVHPDYVCLLQRSLYGLKQPPELGTDTAYLLLYVDDIVLTASFKSLLQQIIRSLHQEFAMTDLGVLNYFLVISVTRDSSWLLLSQKKYAIEILNRAHMDNCNPSRTPIDTESKLGSDGDPVFDSTLYRSLAGSLQSSLTIEYEIMVNDKKNNGASGSGSANGLPLRGAKLNSIEPSVIPLLDHCEYVKELIDYLDFLYSGQKNISRIYSVCKAFHRGEQQDLSLTAYVIEFKKMYKELNSLLPISTDVKVMQKQREQVAIHLLELFVMRIYSLLIHRLLIVLWHTRRDCKKLLAKSKGSSARASATSDKTVTISSEEYARLKGSGNVNSSTSTAATAIAGIKSVELRPVLQVTPYFSELRPVLQVTPYFNELRPILQVAPYFSVLRPVLLQLFSCSTTNLVAYSDADWASCPTTHRSTSGYYIFLGNNLLSRFSKHQPTLSRSSVEAEYRGVTNVVAETCWLRNLLRELYTPLSSATLVYCDNVSSIYLSCNPVQHQRTKHIEIDIHFVHDLVVAGQVRVLHVPSRYQFTDIFTKGLPSALFEEFHSSLSVRCPPALTAGEC</sequence>
<reference evidence="2" key="1">
    <citation type="journal article" date="2022" name="Int. J. Mol. Sci.">
        <title>Draft Genome of Tanacetum Coccineum: Genomic Comparison of Closely Related Tanacetum-Family Plants.</title>
        <authorList>
            <person name="Yamashiro T."/>
            <person name="Shiraishi A."/>
            <person name="Nakayama K."/>
            <person name="Satake H."/>
        </authorList>
    </citation>
    <scope>NUCLEOTIDE SEQUENCE</scope>
</reference>
<evidence type="ECO:0000259" key="1">
    <source>
        <dbReference type="Pfam" id="PF07727"/>
    </source>
</evidence>
<dbReference type="PANTHER" id="PTHR11439:SF524">
    <property type="entry name" value="RNA-DIRECTED DNA POLYMERASE, PROTEIN KINASE RLK-PELLE-DLSV FAMILY"/>
    <property type="match status" value="1"/>
</dbReference>
<accession>A0ABQ4Y589</accession>
<evidence type="ECO:0000313" key="3">
    <source>
        <dbReference type="Proteomes" id="UP001151760"/>
    </source>
</evidence>
<proteinExistence type="predicted"/>
<comment type="caution">
    <text evidence="2">The sequence shown here is derived from an EMBL/GenBank/DDBJ whole genome shotgun (WGS) entry which is preliminary data.</text>
</comment>
<dbReference type="Proteomes" id="UP001151760">
    <property type="component" value="Unassembled WGS sequence"/>
</dbReference>
<gene>
    <name evidence="2" type="ORF">Tco_0705119</name>
</gene>
<protein>
    <submittedName>
        <fullName evidence="2">Ribonuclease H-like domain-containing protein</fullName>
    </submittedName>
</protein>
<keyword evidence="3" id="KW-1185">Reference proteome</keyword>
<dbReference type="Pfam" id="PF07727">
    <property type="entry name" value="RVT_2"/>
    <property type="match status" value="1"/>
</dbReference>
<dbReference type="InterPro" id="IPR013103">
    <property type="entry name" value="RVT_2"/>
</dbReference>
<dbReference type="PANTHER" id="PTHR11439">
    <property type="entry name" value="GAG-POL-RELATED RETROTRANSPOSON"/>
    <property type="match status" value="1"/>
</dbReference>